<accession>A0A9P1DS75</accession>
<protein>
    <submittedName>
        <fullName evidence="1">Uncharacterized protein</fullName>
    </submittedName>
</protein>
<dbReference type="EMBL" id="CAMXCT020006057">
    <property type="protein sequence ID" value="CAL1167223.1"/>
    <property type="molecule type" value="Genomic_DNA"/>
</dbReference>
<reference evidence="1" key="1">
    <citation type="submission" date="2022-10" db="EMBL/GenBank/DDBJ databases">
        <authorList>
            <person name="Chen Y."/>
            <person name="Dougan E. K."/>
            <person name="Chan C."/>
            <person name="Rhodes N."/>
            <person name="Thang M."/>
        </authorList>
    </citation>
    <scope>NUCLEOTIDE SEQUENCE</scope>
</reference>
<dbReference type="EMBL" id="CAMXCT030006057">
    <property type="protein sequence ID" value="CAL4801160.1"/>
    <property type="molecule type" value="Genomic_DNA"/>
</dbReference>
<dbReference type="Proteomes" id="UP001152797">
    <property type="component" value="Unassembled WGS sequence"/>
</dbReference>
<organism evidence="1">
    <name type="scientific">Cladocopium goreaui</name>
    <dbReference type="NCBI Taxonomy" id="2562237"/>
    <lineage>
        <taxon>Eukaryota</taxon>
        <taxon>Sar</taxon>
        <taxon>Alveolata</taxon>
        <taxon>Dinophyceae</taxon>
        <taxon>Suessiales</taxon>
        <taxon>Symbiodiniaceae</taxon>
        <taxon>Cladocopium</taxon>
    </lineage>
</organism>
<name>A0A9P1DS75_9DINO</name>
<reference evidence="2 3" key="2">
    <citation type="submission" date="2024-05" db="EMBL/GenBank/DDBJ databases">
        <authorList>
            <person name="Chen Y."/>
            <person name="Shah S."/>
            <person name="Dougan E. K."/>
            <person name="Thang M."/>
            <person name="Chan C."/>
        </authorList>
    </citation>
    <scope>NUCLEOTIDE SEQUENCE [LARGE SCALE GENOMIC DNA]</scope>
</reference>
<gene>
    <name evidence="1" type="ORF">C1SCF055_LOCUS38789</name>
</gene>
<evidence type="ECO:0000313" key="3">
    <source>
        <dbReference type="Proteomes" id="UP001152797"/>
    </source>
</evidence>
<evidence type="ECO:0000313" key="2">
    <source>
        <dbReference type="EMBL" id="CAL4801160.1"/>
    </source>
</evidence>
<dbReference type="AlphaFoldDB" id="A0A9P1DS75"/>
<sequence length="324" mass="36702">MLIWTKTLPILEEYQMLEFFAGKAQLSTCMRASGYRTASFDILYEDGRTDSHNSNFMDINSPSGFALCIHALISTTEKFLASFALKCSSWSAINQGTSRRAPCASLGLAGCPSVDSANTMASRTCLLLLLVTALGGAWLLEQPENSVLEFFPPFQTLLKMMFETCNATAAFRVKWYMQMYGGLTMKPHYAWANSASVRQLETPAPKRKRQDDDQPKVKTCEQYVNKDGKTCYHGNKNLRRTEEYPVRFGFKLVDMYPEMTSSPMGRAPFPNESEVPPALTSFLLMEDTAGYLEFSRIDEVFNYLRRGKHLLIPAHWREHVPKPM</sequence>
<keyword evidence="3" id="KW-1185">Reference proteome</keyword>
<evidence type="ECO:0000313" key="1">
    <source>
        <dbReference type="EMBL" id="CAI4013848.1"/>
    </source>
</evidence>
<dbReference type="EMBL" id="CAMXCT010006057">
    <property type="protein sequence ID" value="CAI4013848.1"/>
    <property type="molecule type" value="Genomic_DNA"/>
</dbReference>
<comment type="caution">
    <text evidence="1">The sequence shown here is derived from an EMBL/GenBank/DDBJ whole genome shotgun (WGS) entry which is preliminary data.</text>
</comment>
<proteinExistence type="predicted"/>